<dbReference type="GO" id="GO:0005634">
    <property type="term" value="C:nucleus"/>
    <property type="evidence" value="ECO:0007669"/>
    <property type="project" value="TreeGrafter"/>
</dbReference>
<dbReference type="GO" id="GO:0004672">
    <property type="term" value="F:protein kinase activity"/>
    <property type="evidence" value="ECO:0007669"/>
    <property type="project" value="InterPro"/>
</dbReference>
<keyword evidence="2" id="KW-0808">Transferase</keyword>
<organism evidence="2 3">
    <name type="scientific">Gymnopilus junonius</name>
    <name type="common">Spectacular rustgill mushroom</name>
    <name type="synonym">Gymnopilus spectabilis subsp. junonius</name>
    <dbReference type="NCBI Taxonomy" id="109634"/>
    <lineage>
        <taxon>Eukaryota</taxon>
        <taxon>Fungi</taxon>
        <taxon>Dikarya</taxon>
        <taxon>Basidiomycota</taxon>
        <taxon>Agaricomycotina</taxon>
        <taxon>Agaricomycetes</taxon>
        <taxon>Agaricomycetidae</taxon>
        <taxon>Agaricales</taxon>
        <taxon>Agaricineae</taxon>
        <taxon>Hymenogastraceae</taxon>
        <taxon>Gymnopilus</taxon>
    </lineage>
</organism>
<accession>A0A9P5NKV4</accession>
<gene>
    <name evidence="2" type="ORF">CPB84DRAFT_1680315</name>
</gene>
<dbReference type="SUPFAM" id="SSF56112">
    <property type="entry name" value="Protein kinase-like (PK-like)"/>
    <property type="match status" value="1"/>
</dbReference>
<reference evidence="2" key="1">
    <citation type="submission" date="2020-11" db="EMBL/GenBank/DDBJ databases">
        <authorList>
            <consortium name="DOE Joint Genome Institute"/>
            <person name="Ahrendt S."/>
            <person name="Riley R."/>
            <person name="Andreopoulos W."/>
            <person name="LaButti K."/>
            <person name="Pangilinan J."/>
            <person name="Ruiz-duenas F.J."/>
            <person name="Barrasa J.M."/>
            <person name="Sanchez-Garcia M."/>
            <person name="Camarero S."/>
            <person name="Miyauchi S."/>
            <person name="Serrano A."/>
            <person name="Linde D."/>
            <person name="Babiker R."/>
            <person name="Drula E."/>
            <person name="Ayuso-Fernandez I."/>
            <person name="Pacheco R."/>
            <person name="Padilla G."/>
            <person name="Ferreira P."/>
            <person name="Barriuso J."/>
            <person name="Kellner H."/>
            <person name="Castanera R."/>
            <person name="Alfaro M."/>
            <person name="Ramirez L."/>
            <person name="Pisabarro A.G."/>
            <person name="Kuo A."/>
            <person name="Tritt A."/>
            <person name="Lipzen A."/>
            <person name="He G."/>
            <person name="Yan M."/>
            <person name="Ng V."/>
            <person name="Cullen D."/>
            <person name="Martin F."/>
            <person name="Rosso M.-N."/>
            <person name="Henrissat B."/>
            <person name="Hibbett D."/>
            <person name="Martinez A.T."/>
            <person name="Grigoriev I.V."/>
        </authorList>
    </citation>
    <scope>NUCLEOTIDE SEQUENCE</scope>
    <source>
        <strain evidence="2">AH 44721</strain>
    </source>
</reference>
<evidence type="ECO:0000313" key="3">
    <source>
        <dbReference type="Proteomes" id="UP000724874"/>
    </source>
</evidence>
<comment type="caution">
    <text evidence="2">The sequence shown here is derived from an EMBL/GenBank/DDBJ whole genome shotgun (WGS) entry which is preliminary data.</text>
</comment>
<feature type="non-terminal residue" evidence="2">
    <location>
        <position position="1"/>
    </location>
</feature>
<dbReference type="PANTHER" id="PTHR24345">
    <property type="entry name" value="SERINE/THREONINE-PROTEIN KINASE PLK"/>
    <property type="match status" value="1"/>
</dbReference>
<dbReference type="InterPro" id="IPR011009">
    <property type="entry name" value="Kinase-like_dom_sf"/>
</dbReference>
<name>A0A9P5NKV4_GYMJU</name>
<evidence type="ECO:0000259" key="1">
    <source>
        <dbReference type="PROSITE" id="PS50011"/>
    </source>
</evidence>
<dbReference type="OrthoDB" id="10252171at2759"/>
<dbReference type="Gene3D" id="1.10.510.10">
    <property type="entry name" value="Transferase(Phosphotransferase) domain 1"/>
    <property type="match status" value="1"/>
</dbReference>
<keyword evidence="2" id="KW-0418">Kinase</keyword>
<proteinExistence type="predicted"/>
<feature type="domain" description="Protein kinase" evidence="1">
    <location>
        <begin position="1"/>
        <end position="141"/>
    </location>
</feature>
<dbReference type="Pfam" id="PF00069">
    <property type="entry name" value="Pkinase"/>
    <property type="match status" value="1"/>
</dbReference>
<dbReference type="GO" id="GO:0005524">
    <property type="term" value="F:ATP binding"/>
    <property type="evidence" value="ECO:0007669"/>
    <property type="project" value="InterPro"/>
</dbReference>
<dbReference type="PROSITE" id="PS50011">
    <property type="entry name" value="PROTEIN_KINASE_DOM"/>
    <property type="match status" value="1"/>
</dbReference>
<keyword evidence="3" id="KW-1185">Reference proteome</keyword>
<dbReference type="AlphaFoldDB" id="A0A9P5NKV4"/>
<dbReference type="InterPro" id="IPR008271">
    <property type="entry name" value="Ser/Thr_kinase_AS"/>
</dbReference>
<protein>
    <submittedName>
        <fullName evidence="2">Kinase-like domain-containing protein</fullName>
    </submittedName>
</protein>
<dbReference type="Proteomes" id="UP000724874">
    <property type="component" value="Unassembled WGS sequence"/>
</dbReference>
<dbReference type="EMBL" id="JADNYJ010000046">
    <property type="protein sequence ID" value="KAF8900754.1"/>
    <property type="molecule type" value="Genomic_DNA"/>
</dbReference>
<evidence type="ECO:0000313" key="2">
    <source>
        <dbReference type="EMBL" id="KAF8900754.1"/>
    </source>
</evidence>
<dbReference type="InterPro" id="IPR000719">
    <property type="entry name" value="Prot_kinase_dom"/>
</dbReference>
<sequence>GLNFLHSINIIHMDLKPENVFVSKTGNCIIGDFGGSLCDRSTPSHVYRPARVFGFCTPGYVAPEVVSYGAKFNHLSDFWSLGVTIYDLVVIPAQFDANLTHLQMGLEAFMMAQQMKVYGCPCHIWFMVTGVRLALSIGTLV</sequence>
<dbReference type="PROSITE" id="PS00108">
    <property type="entry name" value="PROTEIN_KINASE_ST"/>
    <property type="match status" value="1"/>
</dbReference>